<dbReference type="NCBIfam" id="TIGR00589">
    <property type="entry name" value="ogt"/>
    <property type="match status" value="1"/>
</dbReference>
<dbReference type="PANTHER" id="PTHR10815">
    <property type="entry name" value="METHYLATED-DNA--PROTEIN-CYSTEINE METHYLTRANSFERASE"/>
    <property type="match status" value="1"/>
</dbReference>
<dbReference type="AlphaFoldDB" id="A0A2V5L900"/>
<dbReference type="InterPro" id="IPR008332">
    <property type="entry name" value="MethylG_MeTrfase_N"/>
</dbReference>
<keyword evidence="6" id="KW-0227">DNA damage</keyword>
<dbReference type="EMBL" id="QJVD01000017">
    <property type="protein sequence ID" value="PYI66133.1"/>
    <property type="molecule type" value="Genomic_DNA"/>
</dbReference>
<accession>A0A2V5L900</accession>
<dbReference type="GO" id="GO:0006281">
    <property type="term" value="P:DNA repair"/>
    <property type="evidence" value="ECO:0007669"/>
    <property type="project" value="UniProtKB-KW"/>
</dbReference>
<comment type="similarity">
    <text evidence="2">Belongs to the MGMT family.</text>
</comment>
<evidence type="ECO:0000259" key="10">
    <source>
        <dbReference type="Pfam" id="PF02870"/>
    </source>
</evidence>
<comment type="catalytic activity">
    <reaction evidence="8">
        <text>a 6-O-methyl-2'-deoxyguanosine in DNA + L-cysteinyl-[protein] = S-methyl-L-cysteinyl-[protein] + a 2'-deoxyguanosine in DNA</text>
        <dbReference type="Rhea" id="RHEA:24000"/>
        <dbReference type="Rhea" id="RHEA-COMP:10131"/>
        <dbReference type="Rhea" id="RHEA-COMP:10132"/>
        <dbReference type="Rhea" id="RHEA-COMP:11367"/>
        <dbReference type="Rhea" id="RHEA-COMP:11368"/>
        <dbReference type="ChEBI" id="CHEBI:29950"/>
        <dbReference type="ChEBI" id="CHEBI:82612"/>
        <dbReference type="ChEBI" id="CHEBI:85445"/>
        <dbReference type="ChEBI" id="CHEBI:85448"/>
        <dbReference type="EC" id="2.1.1.63"/>
    </reaction>
</comment>
<evidence type="ECO:0000256" key="5">
    <source>
        <dbReference type="ARBA" id="ARBA00022679"/>
    </source>
</evidence>
<reference evidence="11 12" key="1">
    <citation type="submission" date="2018-05" db="EMBL/GenBank/DDBJ databases">
        <title>Genetic diversity of glacier-inhabiting Cryobacterium bacteria in China and description of Cryobacterium mengkeensis sp. nov. and Arthrobacter glacialis sp. nov.</title>
        <authorList>
            <person name="Liu Q."/>
            <person name="Xin Y.-H."/>
        </authorList>
    </citation>
    <scope>NUCLEOTIDE SEQUENCE [LARGE SCALE GENOMIC DNA]</scope>
    <source>
        <strain evidence="11 12">LI2</strain>
    </source>
</reference>
<dbReference type="InterPro" id="IPR036388">
    <property type="entry name" value="WH-like_DNA-bd_sf"/>
</dbReference>
<dbReference type="Pfam" id="PF01035">
    <property type="entry name" value="DNA_binding_1"/>
    <property type="match status" value="1"/>
</dbReference>
<dbReference type="Gene3D" id="1.10.10.10">
    <property type="entry name" value="Winged helix-like DNA-binding domain superfamily/Winged helix DNA-binding domain"/>
    <property type="match status" value="1"/>
</dbReference>
<dbReference type="RefSeq" id="WP_110501842.1">
    <property type="nucleotide sequence ID" value="NZ_QJVD01000017.1"/>
</dbReference>
<evidence type="ECO:0000256" key="2">
    <source>
        <dbReference type="ARBA" id="ARBA00008711"/>
    </source>
</evidence>
<dbReference type="InterPro" id="IPR014048">
    <property type="entry name" value="MethylDNA_cys_MeTrfase_DNA-bd"/>
</dbReference>
<dbReference type="EC" id="2.1.1.63" evidence="3"/>
<dbReference type="GO" id="GO:0003908">
    <property type="term" value="F:methylated-DNA-[protein]-cysteine S-methyltransferase activity"/>
    <property type="evidence" value="ECO:0007669"/>
    <property type="project" value="UniProtKB-EC"/>
</dbReference>
<evidence type="ECO:0000256" key="1">
    <source>
        <dbReference type="ARBA" id="ARBA00001286"/>
    </source>
</evidence>
<dbReference type="PANTHER" id="PTHR10815:SF13">
    <property type="entry name" value="METHYLATED-DNA--PROTEIN-CYSTEINE METHYLTRANSFERASE"/>
    <property type="match status" value="1"/>
</dbReference>
<keyword evidence="5 11" id="KW-0808">Transferase</keyword>
<dbReference type="GO" id="GO:0032259">
    <property type="term" value="P:methylation"/>
    <property type="evidence" value="ECO:0007669"/>
    <property type="project" value="UniProtKB-KW"/>
</dbReference>
<dbReference type="InterPro" id="IPR001497">
    <property type="entry name" value="MethylDNA_cys_MeTrfase_AS"/>
</dbReference>
<dbReference type="FunFam" id="1.10.10.10:FF:000214">
    <property type="entry name" value="Methylated-DNA--protein-cysteine methyltransferase"/>
    <property type="match status" value="1"/>
</dbReference>
<protein>
    <recommendedName>
        <fullName evidence="3">methylated-DNA--[protein]-cysteine S-methyltransferase</fullName>
        <ecNumber evidence="3">2.1.1.63</ecNumber>
    </recommendedName>
</protein>
<dbReference type="SUPFAM" id="SSF46767">
    <property type="entry name" value="Methylated DNA-protein cysteine methyltransferase, C-terminal domain"/>
    <property type="match status" value="1"/>
</dbReference>
<evidence type="ECO:0000313" key="12">
    <source>
        <dbReference type="Proteomes" id="UP000247832"/>
    </source>
</evidence>
<evidence type="ECO:0000256" key="3">
    <source>
        <dbReference type="ARBA" id="ARBA00011918"/>
    </source>
</evidence>
<evidence type="ECO:0000256" key="7">
    <source>
        <dbReference type="ARBA" id="ARBA00023204"/>
    </source>
</evidence>
<dbReference type="InterPro" id="IPR036217">
    <property type="entry name" value="MethylDNA_cys_MeTrfase_DNAb"/>
</dbReference>
<evidence type="ECO:0000256" key="8">
    <source>
        <dbReference type="ARBA" id="ARBA00049348"/>
    </source>
</evidence>
<dbReference type="PROSITE" id="PS00374">
    <property type="entry name" value="MGMT"/>
    <property type="match status" value="1"/>
</dbReference>
<comment type="catalytic activity">
    <reaction evidence="1">
        <text>a 4-O-methyl-thymidine in DNA + L-cysteinyl-[protein] = a thymidine in DNA + S-methyl-L-cysteinyl-[protein]</text>
        <dbReference type="Rhea" id="RHEA:53428"/>
        <dbReference type="Rhea" id="RHEA-COMP:10131"/>
        <dbReference type="Rhea" id="RHEA-COMP:10132"/>
        <dbReference type="Rhea" id="RHEA-COMP:13555"/>
        <dbReference type="Rhea" id="RHEA-COMP:13556"/>
        <dbReference type="ChEBI" id="CHEBI:29950"/>
        <dbReference type="ChEBI" id="CHEBI:82612"/>
        <dbReference type="ChEBI" id="CHEBI:137386"/>
        <dbReference type="ChEBI" id="CHEBI:137387"/>
        <dbReference type="EC" id="2.1.1.63"/>
    </reaction>
</comment>
<feature type="domain" description="Methylated-DNA-[protein]-cysteine S-methyltransferase DNA binding" evidence="9">
    <location>
        <begin position="142"/>
        <end position="220"/>
    </location>
</feature>
<keyword evidence="4 11" id="KW-0489">Methyltransferase</keyword>
<evidence type="ECO:0000256" key="6">
    <source>
        <dbReference type="ARBA" id="ARBA00022763"/>
    </source>
</evidence>
<name>A0A2V5L900_9MICC</name>
<dbReference type="SUPFAM" id="SSF53155">
    <property type="entry name" value="Methylated DNA-protein cysteine methyltransferase domain"/>
    <property type="match status" value="1"/>
</dbReference>
<proteinExistence type="inferred from homology"/>
<gene>
    <name evidence="11" type="ORF">CVV68_15140</name>
</gene>
<dbReference type="Gene3D" id="3.30.160.70">
    <property type="entry name" value="Methylated DNA-protein cysteine methyltransferase domain"/>
    <property type="match status" value="1"/>
</dbReference>
<dbReference type="Proteomes" id="UP000247832">
    <property type="component" value="Unassembled WGS sequence"/>
</dbReference>
<keyword evidence="7" id="KW-0234">DNA repair</keyword>
<comment type="caution">
    <text evidence="11">The sequence shown here is derived from an EMBL/GenBank/DDBJ whole genome shotgun (WGS) entry which is preliminary data.</text>
</comment>
<sequence>MTKTRFPASAILPAAAVGSGGSGQLPPELARLAGGEPETLARLGGLLLAAAGRDGLVDVAYRVVDSPVGPLLLAGTDVGLVRIAFAIEGHDAVLESLAATISPRVLRAPARLDAAARELDEYFGGSRHAFDLPLDLRLANGFRREVLAHLPEIGYGHTASYAAVAALTSSPRAVRAVGTACARNPLPLVVPCHRVVRSDGGRGSYLGGTAAKALLLDLEAAAE</sequence>
<dbReference type="OrthoDB" id="9802228at2"/>
<organism evidence="11 12">
    <name type="scientific">Arthrobacter livingstonensis</name>
    <dbReference type="NCBI Taxonomy" id="670078"/>
    <lineage>
        <taxon>Bacteria</taxon>
        <taxon>Bacillati</taxon>
        <taxon>Actinomycetota</taxon>
        <taxon>Actinomycetes</taxon>
        <taxon>Micrococcales</taxon>
        <taxon>Micrococcaceae</taxon>
        <taxon>Arthrobacter</taxon>
    </lineage>
</organism>
<evidence type="ECO:0000259" key="9">
    <source>
        <dbReference type="Pfam" id="PF01035"/>
    </source>
</evidence>
<evidence type="ECO:0000313" key="11">
    <source>
        <dbReference type="EMBL" id="PYI66133.1"/>
    </source>
</evidence>
<dbReference type="Pfam" id="PF02870">
    <property type="entry name" value="Methyltransf_1N"/>
    <property type="match status" value="1"/>
</dbReference>
<dbReference type="InterPro" id="IPR036631">
    <property type="entry name" value="MGMT_N_sf"/>
</dbReference>
<evidence type="ECO:0000256" key="4">
    <source>
        <dbReference type="ARBA" id="ARBA00022603"/>
    </source>
</evidence>
<keyword evidence="12" id="KW-1185">Reference proteome</keyword>
<feature type="domain" description="Methylguanine DNA methyltransferase ribonuclease-like" evidence="10">
    <location>
        <begin position="60"/>
        <end position="136"/>
    </location>
</feature>
<dbReference type="CDD" id="cd06445">
    <property type="entry name" value="ATase"/>
    <property type="match status" value="1"/>
</dbReference>